<name>A0A8T1I6U3_9STRA</name>
<comment type="caution">
    <text evidence="3">The sequence shown here is derived from an EMBL/GenBank/DDBJ whole genome shotgun (WGS) entry which is preliminary data.</text>
</comment>
<dbReference type="Proteomes" id="UP000760860">
    <property type="component" value="Unassembled WGS sequence"/>
</dbReference>
<feature type="region of interest" description="Disordered" evidence="1">
    <location>
        <begin position="1"/>
        <end position="22"/>
    </location>
</feature>
<dbReference type="EMBL" id="RCMV01000253">
    <property type="protein sequence ID" value="KAG3220660.1"/>
    <property type="molecule type" value="Genomic_DNA"/>
</dbReference>
<evidence type="ECO:0000256" key="1">
    <source>
        <dbReference type="SAM" id="MobiDB-lite"/>
    </source>
</evidence>
<evidence type="ECO:0000313" key="2">
    <source>
        <dbReference type="EMBL" id="KAG2955507.1"/>
    </source>
</evidence>
<evidence type="ECO:0000313" key="4">
    <source>
        <dbReference type="Proteomes" id="UP000760860"/>
    </source>
</evidence>
<reference evidence="3" key="1">
    <citation type="submission" date="2018-05" db="EMBL/GenBank/DDBJ databases">
        <title>Effector identification in a new, highly contiguous assembly of the strawberry crown rot pathogen Phytophthora cactorum.</title>
        <authorList>
            <person name="Armitage A.D."/>
            <person name="Nellist C.F."/>
            <person name="Bates H."/>
            <person name="Vickerstaff R.J."/>
            <person name="Harrison R.J."/>
        </authorList>
    </citation>
    <scope>NUCLEOTIDE SEQUENCE</scope>
    <source>
        <strain evidence="2">4040</strain>
        <strain evidence="3">P421</strain>
    </source>
</reference>
<evidence type="ECO:0000313" key="3">
    <source>
        <dbReference type="EMBL" id="KAG3220660.1"/>
    </source>
</evidence>
<organism evidence="3 4">
    <name type="scientific">Phytophthora cactorum</name>
    <dbReference type="NCBI Taxonomy" id="29920"/>
    <lineage>
        <taxon>Eukaryota</taxon>
        <taxon>Sar</taxon>
        <taxon>Stramenopiles</taxon>
        <taxon>Oomycota</taxon>
        <taxon>Peronosporomycetes</taxon>
        <taxon>Peronosporales</taxon>
        <taxon>Peronosporaceae</taxon>
        <taxon>Phytophthora</taxon>
    </lineage>
</organism>
<sequence length="105" mass="11040">MVSSRHKCDSSSPSPPSRLDSTLETLVGGASIGIPMAKTTFTKPPTSDGAVELFTSCCFRVDLRLHQKNKQLAATVTSGATTTITMEVLLPTPDSVLVSPLLVGH</sequence>
<dbReference type="EMBL" id="RCMK01000004">
    <property type="protein sequence ID" value="KAG2955507.1"/>
    <property type="molecule type" value="Genomic_DNA"/>
</dbReference>
<dbReference type="Proteomes" id="UP000736787">
    <property type="component" value="Unassembled WGS sequence"/>
</dbReference>
<protein>
    <submittedName>
        <fullName evidence="3">Uncharacterized protein</fullName>
    </submittedName>
</protein>
<dbReference type="AlphaFoldDB" id="A0A8T1I6U3"/>
<gene>
    <name evidence="2" type="ORF">PC117_g340</name>
    <name evidence="3" type="ORF">PC129_g8586</name>
</gene>
<accession>A0A8T1I6U3</accession>
<proteinExistence type="predicted"/>